<keyword evidence="1" id="KW-0812">Transmembrane</keyword>
<evidence type="ECO:0000313" key="2">
    <source>
        <dbReference type="EMBL" id="MEC5384221.1"/>
    </source>
</evidence>
<sequence length="279" mass="30498">MFNSTVLEVAIGLCFTFASISLIASSLNEALASALKLRANTLLDGVKALLNDKQFDGLAREVYNSALVNPRSSGEAKTEAQLEHKPSYIEPRQFATALIESIQKTGDKFEDLGKDIDALHNKQLRKLLRGIYDRAEGRIEHVQAEVSDWFDNGMDRVSGAYKRRSQLVCFLIALTLAVVLNIDAIHLFSTLWKHPSLVAALPASVSVGGTEQVFNDLKILPIGWTAPPALDLSLIGRIFGWLITASSALFGAPFWFDALQKIVNLRGSGTRTASETPKS</sequence>
<dbReference type="RefSeq" id="WP_327597203.1">
    <property type="nucleotide sequence ID" value="NZ_JAYXHS010000001.1"/>
</dbReference>
<feature type="transmembrane region" description="Helical" evidence="1">
    <location>
        <begin position="238"/>
        <end position="256"/>
    </location>
</feature>
<organism evidence="2 3">
    <name type="scientific">Uliginosibacterium silvisoli</name>
    <dbReference type="NCBI Taxonomy" id="3114758"/>
    <lineage>
        <taxon>Bacteria</taxon>
        <taxon>Pseudomonadati</taxon>
        <taxon>Pseudomonadota</taxon>
        <taxon>Betaproteobacteria</taxon>
        <taxon>Rhodocyclales</taxon>
        <taxon>Zoogloeaceae</taxon>
        <taxon>Uliginosibacterium</taxon>
    </lineage>
</organism>
<evidence type="ECO:0000313" key="3">
    <source>
        <dbReference type="Proteomes" id="UP001331561"/>
    </source>
</evidence>
<reference evidence="2 3" key="1">
    <citation type="submission" date="2024-01" db="EMBL/GenBank/DDBJ databases">
        <title>Uliginosibacterium soil sp. nov.</title>
        <authorList>
            <person name="Lv Y."/>
        </authorList>
    </citation>
    <scope>NUCLEOTIDE SEQUENCE [LARGE SCALE GENOMIC DNA]</scope>
    <source>
        <strain evidence="2 3">H3</strain>
    </source>
</reference>
<keyword evidence="1" id="KW-0472">Membrane</keyword>
<feature type="transmembrane region" description="Helical" evidence="1">
    <location>
        <begin position="6"/>
        <end position="28"/>
    </location>
</feature>
<dbReference type="Proteomes" id="UP001331561">
    <property type="component" value="Unassembled WGS sequence"/>
</dbReference>
<name>A0ABU6JYF9_9RHOO</name>
<gene>
    <name evidence="2" type="ORF">VVD49_00730</name>
</gene>
<proteinExistence type="predicted"/>
<dbReference type="EMBL" id="JAYXHS010000001">
    <property type="protein sequence ID" value="MEC5384221.1"/>
    <property type="molecule type" value="Genomic_DNA"/>
</dbReference>
<protein>
    <submittedName>
        <fullName evidence="2">Uncharacterized protein</fullName>
    </submittedName>
</protein>
<evidence type="ECO:0000256" key="1">
    <source>
        <dbReference type="SAM" id="Phobius"/>
    </source>
</evidence>
<keyword evidence="1" id="KW-1133">Transmembrane helix</keyword>
<feature type="transmembrane region" description="Helical" evidence="1">
    <location>
        <begin position="167"/>
        <end position="188"/>
    </location>
</feature>
<comment type="caution">
    <text evidence="2">The sequence shown here is derived from an EMBL/GenBank/DDBJ whole genome shotgun (WGS) entry which is preliminary data.</text>
</comment>
<accession>A0ABU6JYF9</accession>
<keyword evidence="3" id="KW-1185">Reference proteome</keyword>